<name>A0A9W9YEF8_9CNID</name>
<gene>
    <name evidence="3" type="primary">TTI1_2</name>
    <name evidence="3" type="ORF">OS493_011923</name>
</gene>
<dbReference type="AlphaFoldDB" id="A0A9W9YEF8"/>
<protein>
    <submittedName>
        <fullName evidence="3">TEL2-interacting protein 1</fullName>
    </submittedName>
</protein>
<dbReference type="GO" id="GO:0005737">
    <property type="term" value="C:cytoplasm"/>
    <property type="evidence" value="ECO:0007669"/>
    <property type="project" value="TreeGrafter"/>
</dbReference>
<dbReference type="InterPro" id="IPR011989">
    <property type="entry name" value="ARM-like"/>
</dbReference>
<feature type="region of interest" description="Disordered" evidence="1">
    <location>
        <begin position="293"/>
        <end position="319"/>
    </location>
</feature>
<feature type="compositionally biased region" description="Acidic residues" evidence="1">
    <location>
        <begin position="295"/>
        <end position="314"/>
    </location>
</feature>
<evidence type="ECO:0000256" key="1">
    <source>
        <dbReference type="SAM" id="MobiDB-lite"/>
    </source>
</evidence>
<dbReference type="EMBL" id="MU827782">
    <property type="protein sequence ID" value="KAJ7336701.1"/>
    <property type="molecule type" value="Genomic_DNA"/>
</dbReference>
<dbReference type="Pfam" id="PF24176">
    <property type="entry name" value="TPR_TTI1_2nd"/>
    <property type="match status" value="1"/>
</dbReference>
<dbReference type="InterPro" id="IPR052587">
    <property type="entry name" value="TELO2-interacting_protein_1"/>
</dbReference>
<dbReference type="Pfam" id="PF24181">
    <property type="entry name" value="TPR_TTI1_C"/>
    <property type="match status" value="1"/>
</dbReference>
<dbReference type="PANTHER" id="PTHR18460:SF3">
    <property type="entry name" value="TELO2-INTERACTING PROTEIN 1 HOMOLOG"/>
    <property type="match status" value="1"/>
</dbReference>
<feature type="region of interest" description="Disordered" evidence="1">
    <location>
        <begin position="1"/>
        <end position="21"/>
    </location>
</feature>
<dbReference type="Gene3D" id="1.25.10.10">
    <property type="entry name" value="Leucine-rich Repeat Variant"/>
    <property type="match status" value="2"/>
</dbReference>
<evidence type="ECO:0000313" key="3">
    <source>
        <dbReference type="EMBL" id="KAJ7336701.1"/>
    </source>
</evidence>
<accession>A0A9W9YEF8</accession>
<dbReference type="InterPro" id="IPR057567">
    <property type="entry name" value="TPR_TTI1_C"/>
</dbReference>
<comment type="caution">
    <text evidence="3">The sequence shown here is derived from an EMBL/GenBank/DDBJ whole genome shotgun (WGS) entry which is preliminary data.</text>
</comment>
<feature type="compositionally biased region" description="Polar residues" evidence="1">
    <location>
        <begin position="12"/>
        <end position="21"/>
    </location>
</feature>
<dbReference type="Proteomes" id="UP001163046">
    <property type="component" value="Unassembled WGS sequence"/>
</dbReference>
<dbReference type="PANTHER" id="PTHR18460">
    <property type="entry name" value="TEL2 INTERACTING PROTEIN 1 TTI1 FAMILY MEMBER"/>
    <property type="match status" value="1"/>
</dbReference>
<dbReference type="SUPFAM" id="SSF48371">
    <property type="entry name" value="ARM repeat"/>
    <property type="match status" value="1"/>
</dbReference>
<sequence>MEKTHFLHDTENTNSTVENQSGNLPEIQNIIELLITEYISDANWNLVTSNPPAIHKPVSSDPQDFLSIKKETKPAKVHVLPFEVLNSNVQLSCLLLEAIGVFSTVIASHFERSLMQVLYPVMAKLGNDNAAVSRSAYETLVKICQSCGYASVDELIARNADYLVNSISLDFKYVFMNCQAPCVLKVMIQYSNPGILSIIEDTLMDIFSVIDLYPDELMYLLMKVLNVLVLMIKKWFPAPVKEETTKESEVEKPISICQEEKQSEFDKDEKNLSAEQIRQFFLDYHKRKQQSLGYLDEEESGTTEPEGGGEEEHFEPDKKPEIPRHVTYVTQVLEKCVHFLPSKSPWLRLLVLDTIDTGIQAISQSQDQLLPMIHRLWPSMVKRFTDDEQVVTIKAVTVLCTMAEASGGFMQRRVIKDAIPSMTAFLDKQASVSLKAGPVYSQSQSFKLQMAVLRSLGRLCRQLEISEATLSSVVWVCAQYLSCRQPKELQQVAVTAFRDFSSVEPDLIWLSLNDLYCPGELTPPHETFKPVSLAGVAPQSKEYAENVNILLSTI</sequence>
<keyword evidence="4" id="KW-1185">Reference proteome</keyword>
<proteinExistence type="predicted"/>
<feature type="domain" description="TTI1 C-terminal TPR" evidence="2">
    <location>
        <begin position="224"/>
        <end position="509"/>
    </location>
</feature>
<evidence type="ECO:0000313" key="4">
    <source>
        <dbReference type="Proteomes" id="UP001163046"/>
    </source>
</evidence>
<dbReference type="OrthoDB" id="5987201at2759"/>
<feature type="compositionally biased region" description="Basic and acidic residues" evidence="1">
    <location>
        <begin position="1"/>
        <end position="11"/>
    </location>
</feature>
<evidence type="ECO:0000259" key="2">
    <source>
        <dbReference type="Pfam" id="PF24181"/>
    </source>
</evidence>
<dbReference type="Pfam" id="PF21547">
    <property type="entry name" value="TTI1"/>
    <property type="match status" value="1"/>
</dbReference>
<dbReference type="InterPro" id="IPR049362">
    <property type="entry name" value="TTI1_rpt"/>
</dbReference>
<dbReference type="InterPro" id="IPR016024">
    <property type="entry name" value="ARM-type_fold"/>
</dbReference>
<reference evidence="3" key="1">
    <citation type="submission" date="2023-01" db="EMBL/GenBank/DDBJ databases">
        <title>Genome assembly of the deep-sea coral Lophelia pertusa.</title>
        <authorList>
            <person name="Herrera S."/>
            <person name="Cordes E."/>
        </authorList>
    </citation>
    <scope>NUCLEOTIDE SEQUENCE</scope>
    <source>
        <strain evidence="3">USNM1676648</strain>
        <tissue evidence="3">Polyp</tissue>
    </source>
</reference>
<organism evidence="3 4">
    <name type="scientific">Desmophyllum pertusum</name>
    <dbReference type="NCBI Taxonomy" id="174260"/>
    <lineage>
        <taxon>Eukaryota</taxon>
        <taxon>Metazoa</taxon>
        <taxon>Cnidaria</taxon>
        <taxon>Anthozoa</taxon>
        <taxon>Hexacorallia</taxon>
        <taxon>Scleractinia</taxon>
        <taxon>Caryophylliina</taxon>
        <taxon>Caryophylliidae</taxon>
        <taxon>Desmophyllum</taxon>
    </lineage>
</organism>